<evidence type="ECO:0000313" key="3">
    <source>
        <dbReference type="EMBL" id="GIG40774.1"/>
    </source>
</evidence>
<accession>A0ABQ4DN49</accession>
<feature type="transmembrane region" description="Helical" evidence="2">
    <location>
        <begin position="41"/>
        <end position="66"/>
    </location>
</feature>
<feature type="transmembrane region" description="Helical" evidence="2">
    <location>
        <begin position="133"/>
        <end position="154"/>
    </location>
</feature>
<evidence type="ECO:0000313" key="4">
    <source>
        <dbReference type="Proteomes" id="UP000614741"/>
    </source>
</evidence>
<organism evidence="3 4">
    <name type="scientific">Cellulomonas phragmiteti</name>
    <dbReference type="NCBI Taxonomy" id="478780"/>
    <lineage>
        <taxon>Bacteria</taxon>
        <taxon>Bacillati</taxon>
        <taxon>Actinomycetota</taxon>
        <taxon>Actinomycetes</taxon>
        <taxon>Micrococcales</taxon>
        <taxon>Cellulomonadaceae</taxon>
        <taxon>Cellulomonas</taxon>
    </lineage>
</organism>
<name>A0ABQ4DN49_9CELL</name>
<gene>
    <name evidence="3" type="ORF">Cph01nite_25360</name>
</gene>
<evidence type="ECO:0000256" key="2">
    <source>
        <dbReference type="SAM" id="Phobius"/>
    </source>
</evidence>
<dbReference type="RefSeq" id="WP_203674757.1">
    <property type="nucleotide sequence ID" value="NZ_BONP01000015.1"/>
</dbReference>
<keyword evidence="2" id="KW-1133">Transmembrane helix</keyword>
<feature type="compositionally biased region" description="Low complexity" evidence="1">
    <location>
        <begin position="257"/>
        <end position="297"/>
    </location>
</feature>
<feature type="transmembrane region" description="Helical" evidence="2">
    <location>
        <begin position="105"/>
        <end position="127"/>
    </location>
</feature>
<keyword evidence="4" id="KW-1185">Reference proteome</keyword>
<proteinExistence type="predicted"/>
<keyword evidence="2" id="KW-0812">Transmembrane</keyword>
<feature type="region of interest" description="Disordered" evidence="1">
    <location>
        <begin position="1"/>
        <end position="24"/>
    </location>
</feature>
<dbReference type="Proteomes" id="UP000614741">
    <property type="component" value="Unassembled WGS sequence"/>
</dbReference>
<sequence length="319" mass="32160">MTQDPSQTSEDRPPHGARPAPDATSRRLLDDWDVETWRSPLAGVAVGVLTLPAVAMALVGLLVLAVQGTATWLLVTLAALVTTALGVLGAVVGLRRGHRGVVHRLAVLAVVWGVVVTVAGVVVALSLDADERVGVAVLLVLGGTYTVVVGLGLWGASRLMAAPAGADAHGGSDGAADPSPRTGASPTVGEATTPAAASDDDALADWPEWGGDAAPGSDPAPGSEPARGGDLSRPGPAPLEAAPVRHDVEDVVDADVVEPPTAAPRTARSSAPSPARRSVTSSSPARPRRTAPAGPATERIARQDGDDGPPTQRIPPVAY</sequence>
<dbReference type="EMBL" id="BONP01000015">
    <property type="protein sequence ID" value="GIG40774.1"/>
    <property type="molecule type" value="Genomic_DNA"/>
</dbReference>
<feature type="region of interest" description="Disordered" evidence="1">
    <location>
        <begin position="165"/>
        <end position="319"/>
    </location>
</feature>
<feature type="transmembrane region" description="Helical" evidence="2">
    <location>
        <begin position="72"/>
        <end position="93"/>
    </location>
</feature>
<protein>
    <submittedName>
        <fullName evidence="3">Uncharacterized protein</fullName>
    </submittedName>
</protein>
<keyword evidence="2" id="KW-0472">Membrane</keyword>
<comment type="caution">
    <text evidence="3">The sequence shown here is derived from an EMBL/GenBank/DDBJ whole genome shotgun (WGS) entry which is preliminary data.</text>
</comment>
<evidence type="ECO:0000256" key="1">
    <source>
        <dbReference type="SAM" id="MobiDB-lite"/>
    </source>
</evidence>
<reference evidence="3 4" key="1">
    <citation type="submission" date="2021-01" db="EMBL/GenBank/DDBJ databases">
        <title>Whole genome shotgun sequence of Cellulomonas phragmiteti NBRC 110785.</title>
        <authorList>
            <person name="Komaki H."/>
            <person name="Tamura T."/>
        </authorList>
    </citation>
    <scope>NUCLEOTIDE SEQUENCE [LARGE SCALE GENOMIC DNA]</scope>
    <source>
        <strain evidence="3 4">NBRC 110785</strain>
    </source>
</reference>
<feature type="compositionally biased region" description="Low complexity" evidence="1">
    <location>
        <begin position="165"/>
        <end position="179"/>
    </location>
</feature>